<dbReference type="GeneID" id="123394121"/>
<feature type="domain" description="PDZ" evidence="2">
    <location>
        <begin position="214"/>
        <end position="299"/>
    </location>
</feature>
<feature type="domain" description="PDZ" evidence="2">
    <location>
        <begin position="320"/>
        <end position="404"/>
    </location>
</feature>
<evidence type="ECO:0000313" key="4">
    <source>
        <dbReference type="RefSeq" id="XP_044943738.1"/>
    </source>
</evidence>
<dbReference type="OrthoDB" id="438726at2759"/>
<dbReference type="GO" id="GO:0004842">
    <property type="term" value="F:ubiquitin-protein transferase activity"/>
    <property type="evidence" value="ECO:0007669"/>
    <property type="project" value="TreeGrafter"/>
</dbReference>
<accession>A0A8U0V9H6</accession>
<feature type="compositionally biased region" description="Basic and acidic residues" evidence="1">
    <location>
        <begin position="81"/>
        <end position="103"/>
    </location>
</feature>
<dbReference type="Pfam" id="PF15967">
    <property type="entry name" value="Nucleoporin_FG2"/>
    <property type="match status" value="1"/>
</dbReference>
<gene>
    <name evidence="4" type="primary">LOC123394121</name>
</gene>
<dbReference type="PANTHER" id="PTHR19964:SF33">
    <property type="entry name" value="LIGAND OF NUMB PROTEIN X 2"/>
    <property type="match status" value="1"/>
</dbReference>
<evidence type="ECO:0000313" key="3">
    <source>
        <dbReference type="Proteomes" id="UP000000715"/>
    </source>
</evidence>
<organism evidence="3 4">
    <name type="scientific">Mustela putorius furo</name>
    <name type="common">European domestic ferret</name>
    <name type="synonym">Mustela furo</name>
    <dbReference type="NCBI Taxonomy" id="9669"/>
    <lineage>
        <taxon>Eukaryota</taxon>
        <taxon>Metazoa</taxon>
        <taxon>Chordata</taxon>
        <taxon>Craniata</taxon>
        <taxon>Vertebrata</taxon>
        <taxon>Euteleostomi</taxon>
        <taxon>Mammalia</taxon>
        <taxon>Eutheria</taxon>
        <taxon>Laurasiatheria</taxon>
        <taxon>Carnivora</taxon>
        <taxon>Caniformia</taxon>
        <taxon>Musteloidea</taxon>
        <taxon>Mustelidae</taxon>
        <taxon>Mustelinae</taxon>
        <taxon>Mustela</taxon>
    </lineage>
</organism>
<feature type="compositionally biased region" description="Low complexity" evidence="1">
    <location>
        <begin position="14"/>
        <end position="24"/>
    </location>
</feature>
<dbReference type="Pfam" id="PF00595">
    <property type="entry name" value="PDZ"/>
    <property type="match status" value="2"/>
</dbReference>
<feature type="region of interest" description="Disordered" evidence="1">
    <location>
        <begin position="70"/>
        <end position="103"/>
    </location>
</feature>
<feature type="region of interest" description="Disordered" evidence="1">
    <location>
        <begin position="400"/>
        <end position="482"/>
    </location>
</feature>
<dbReference type="SMART" id="SM00228">
    <property type="entry name" value="PDZ"/>
    <property type="match status" value="2"/>
</dbReference>
<dbReference type="Proteomes" id="UP000000715">
    <property type="component" value="Unplaced"/>
</dbReference>
<evidence type="ECO:0000256" key="1">
    <source>
        <dbReference type="SAM" id="MobiDB-lite"/>
    </source>
</evidence>
<feature type="domain" description="PDZ" evidence="2">
    <location>
        <begin position="496"/>
        <end position="553"/>
    </location>
</feature>
<feature type="region of interest" description="Disordered" evidence="1">
    <location>
        <begin position="1"/>
        <end position="24"/>
    </location>
</feature>
<protein>
    <submittedName>
        <fullName evidence="4">LOW QUALITY PROTEIN: ligand of Numb protein X 2-like</fullName>
    </submittedName>
</protein>
<sequence length="553" mass="59057">VRNPSVGLNFGTLGSTATPATTSAPSGGFGTGLFGTKPTTGFTLGGTNTGFGQNALGLTLGTTAATSTVGNEGLGGIDFRTSSDKKSDKTGTRPDDSKALKDENLPPVICQDVENLQCPGASHRRLALERRKTDKAQTEIENENGTTVIDLPGTLSLETDCSRTGTAPAECSLISASLPPWPEEPGLDNPALEENTATDTTQQQVSFPECIITTIEIHRADLYIQLGISIVGGNERPLINIVIQEVCRDAVIAKDGRLLAGDPILQVNNCNTSNVSPNYARAALSQPCSMLHLTVLRERCFGGRTYSHPDSSSPREEVFHIVFHKWDSGEQLGIKLIRRTDEPGVFILDLLEEGWLAAQDGRLSSSDRVLAINGHDLKLGTPELAAQIIQASGDRVDLTIARPGKSQPGNPVQDAGAQSSSQHHAQPLYHNRPSSHKASGDRVDLTIARLGKSQPGNPVQDAGAQGSSQHHAQPLYHNRPSSHKDLTQCVTCQEKHITVKKEPPESLGMTVAWDRGSKSGELPILVTSVPAHGCLARDGRIKRGDILLNMNEH</sequence>
<evidence type="ECO:0000259" key="2">
    <source>
        <dbReference type="PROSITE" id="PS50106"/>
    </source>
</evidence>
<dbReference type="AlphaFoldDB" id="A0A8U0V9H6"/>
<dbReference type="PROSITE" id="PS50106">
    <property type="entry name" value="PDZ"/>
    <property type="match status" value="3"/>
</dbReference>
<name>A0A8U0V9H6_MUSPF</name>
<proteinExistence type="predicted"/>
<dbReference type="InterPro" id="IPR036034">
    <property type="entry name" value="PDZ_sf"/>
</dbReference>
<keyword evidence="3" id="KW-1185">Reference proteome</keyword>
<dbReference type="CDD" id="cd06678">
    <property type="entry name" value="PDZ2_LNX1_2-like"/>
    <property type="match status" value="1"/>
</dbReference>
<dbReference type="RefSeq" id="XP_044943738.1">
    <property type="nucleotide sequence ID" value="XM_045087803.1"/>
</dbReference>
<feature type="non-terminal residue" evidence="4">
    <location>
        <position position="1"/>
    </location>
</feature>
<reference evidence="4" key="1">
    <citation type="submission" date="2025-08" db="UniProtKB">
        <authorList>
            <consortium name="RefSeq"/>
        </authorList>
    </citation>
    <scope>IDENTIFICATION</scope>
    <source>
        <tissue evidence="4">Brain</tissue>
    </source>
</reference>
<dbReference type="SUPFAM" id="SSF50156">
    <property type="entry name" value="PDZ domain-like"/>
    <property type="match status" value="3"/>
</dbReference>
<dbReference type="PANTHER" id="PTHR19964">
    <property type="entry name" value="MULTIPLE PDZ DOMAIN PROTEIN"/>
    <property type="match status" value="1"/>
</dbReference>
<dbReference type="InterPro" id="IPR001478">
    <property type="entry name" value="PDZ"/>
</dbReference>
<dbReference type="CDD" id="cd06677">
    <property type="entry name" value="PDZ1_LNX1_2-like"/>
    <property type="match status" value="1"/>
</dbReference>
<dbReference type="Gene3D" id="2.30.42.10">
    <property type="match status" value="3"/>
</dbReference>
<dbReference type="InterPro" id="IPR051342">
    <property type="entry name" value="PDZ_scaffold"/>
</dbReference>